<evidence type="ECO:0000259" key="1">
    <source>
        <dbReference type="PROSITE" id="PS50003"/>
    </source>
</evidence>
<organism evidence="2 3">
    <name type="scientific">Aphanomyces invadans</name>
    <dbReference type="NCBI Taxonomy" id="157072"/>
    <lineage>
        <taxon>Eukaryota</taxon>
        <taxon>Sar</taxon>
        <taxon>Stramenopiles</taxon>
        <taxon>Oomycota</taxon>
        <taxon>Saprolegniomycetes</taxon>
        <taxon>Saprolegniales</taxon>
        <taxon>Verrucalvaceae</taxon>
        <taxon>Aphanomyces</taxon>
    </lineage>
</organism>
<protein>
    <recommendedName>
        <fullName evidence="1">PH domain-containing protein</fullName>
    </recommendedName>
</protein>
<dbReference type="SUPFAM" id="SSF50729">
    <property type="entry name" value="PH domain-like"/>
    <property type="match status" value="1"/>
</dbReference>
<dbReference type="InterPro" id="IPR001849">
    <property type="entry name" value="PH_domain"/>
</dbReference>
<dbReference type="VEuPathDB" id="FungiDB:H310_07683"/>
<sequence>MALTRRTSSFLSMRSGTATNILTEVQMATDLDVARASLLIEVVITVDINVADLLAQLALYCMMGGEYDEALPLLHRKLVIHEKFGPDECVGDTLQQLGTAYRLYANHALAVQHLEKALDRREKAAVATRSRKDHEKVAETLNSLALVHHMYASSFASVFSFCLVAHSQGNAAVADAYHSRSVETYAMWAGADDGQSEDIPWEVFKRVQSEKSTPTMAQNSMTLLKTNLRMAIQDVALPVVEGYLEKKSSSLFRGWEKRWFKVDTRTAVMTYFHSKEDHMRGFAPRGTFALARISHIVTHQHLRYVRHFVVGHGTSSRLNAMDVQRQPLRL</sequence>
<dbReference type="Gene3D" id="1.25.40.10">
    <property type="entry name" value="Tetratricopeptide repeat domain"/>
    <property type="match status" value="1"/>
</dbReference>
<dbReference type="InterPro" id="IPR011993">
    <property type="entry name" value="PH-like_dom_sf"/>
</dbReference>
<gene>
    <name evidence="2" type="ORF">DYB32_009006</name>
</gene>
<dbReference type="SMART" id="SM00028">
    <property type="entry name" value="TPR"/>
    <property type="match status" value="2"/>
</dbReference>
<reference evidence="2 3" key="1">
    <citation type="submission" date="2018-08" db="EMBL/GenBank/DDBJ databases">
        <title>Aphanomyces genome sequencing and annotation.</title>
        <authorList>
            <person name="Minardi D."/>
            <person name="Oidtmann B."/>
            <person name="Van Der Giezen M."/>
            <person name="Studholme D.J."/>
        </authorList>
    </citation>
    <scope>NUCLEOTIDE SEQUENCE [LARGE SCALE GENOMIC DNA]</scope>
    <source>
        <strain evidence="2 3">NJM0002</strain>
    </source>
</reference>
<evidence type="ECO:0000313" key="3">
    <source>
        <dbReference type="Proteomes" id="UP000285060"/>
    </source>
</evidence>
<dbReference type="SUPFAM" id="SSF48452">
    <property type="entry name" value="TPR-like"/>
    <property type="match status" value="1"/>
</dbReference>
<keyword evidence="3" id="KW-1185">Reference proteome</keyword>
<dbReference type="Pfam" id="PF00169">
    <property type="entry name" value="PH"/>
    <property type="match status" value="1"/>
</dbReference>
<dbReference type="Gene3D" id="2.30.29.30">
    <property type="entry name" value="Pleckstrin-homology domain (PH domain)/Phosphotyrosine-binding domain (PTB)"/>
    <property type="match status" value="1"/>
</dbReference>
<dbReference type="Pfam" id="PF13424">
    <property type="entry name" value="TPR_12"/>
    <property type="match status" value="1"/>
</dbReference>
<dbReference type="EMBL" id="QUSY01001694">
    <property type="protein sequence ID" value="RHY24003.1"/>
    <property type="molecule type" value="Genomic_DNA"/>
</dbReference>
<dbReference type="InterPro" id="IPR011990">
    <property type="entry name" value="TPR-like_helical_dom_sf"/>
</dbReference>
<comment type="caution">
    <text evidence="2">The sequence shown here is derived from an EMBL/GenBank/DDBJ whole genome shotgun (WGS) entry which is preliminary data.</text>
</comment>
<proteinExistence type="predicted"/>
<dbReference type="InterPro" id="IPR019734">
    <property type="entry name" value="TPR_rpt"/>
</dbReference>
<dbReference type="AlphaFoldDB" id="A0A3R6YT28"/>
<name>A0A3R6YT28_9STRA</name>
<evidence type="ECO:0000313" key="2">
    <source>
        <dbReference type="EMBL" id="RHY24003.1"/>
    </source>
</evidence>
<dbReference type="PROSITE" id="PS50003">
    <property type="entry name" value="PH_DOMAIN"/>
    <property type="match status" value="1"/>
</dbReference>
<feature type="domain" description="PH" evidence="1">
    <location>
        <begin position="237"/>
        <end position="330"/>
    </location>
</feature>
<accession>A0A3R6YT28</accession>
<dbReference type="Proteomes" id="UP000285060">
    <property type="component" value="Unassembled WGS sequence"/>
</dbReference>